<keyword evidence="2" id="KW-1185">Reference proteome</keyword>
<dbReference type="RefSeq" id="WP_186994280.1">
    <property type="nucleotide sequence ID" value="NZ_JACOQG010000003.1"/>
</dbReference>
<evidence type="ECO:0000313" key="1">
    <source>
        <dbReference type="EMBL" id="MBC5778773.1"/>
    </source>
</evidence>
<name>A0ABR7IG08_9FIRM</name>
<organism evidence="1 2">
    <name type="scientific">Blautia difficilis</name>
    <dbReference type="NCBI Taxonomy" id="2763027"/>
    <lineage>
        <taxon>Bacteria</taxon>
        <taxon>Bacillati</taxon>
        <taxon>Bacillota</taxon>
        <taxon>Clostridia</taxon>
        <taxon>Lachnospirales</taxon>
        <taxon>Lachnospiraceae</taxon>
        <taxon>Blautia</taxon>
    </lineage>
</organism>
<proteinExistence type="predicted"/>
<protein>
    <submittedName>
        <fullName evidence="1">Uncharacterized protein</fullName>
    </submittedName>
</protein>
<accession>A0ABR7IG08</accession>
<comment type="caution">
    <text evidence="1">The sequence shown here is derived from an EMBL/GenBank/DDBJ whole genome shotgun (WGS) entry which is preliminary data.</text>
</comment>
<dbReference type="Proteomes" id="UP000649826">
    <property type="component" value="Unassembled WGS sequence"/>
</dbReference>
<reference evidence="1 2" key="1">
    <citation type="submission" date="2020-08" db="EMBL/GenBank/DDBJ databases">
        <title>Genome public.</title>
        <authorList>
            <person name="Liu C."/>
            <person name="Sun Q."/>
        </authorList>
    </citation>
    <scope>NUCLEOTIDE SEQUENCE [LARGE SCALE GENOMIC DNA]</scope>
    <source>
        <strain evidence="1 2">M29</strain>
    </source>
</reference>
<evidence type="ECO:0000313" key="2">
    <source>
        <dbReference type="Proteomes" id="UP000649826"/>
    </source>
</evidence>
<dbReference type="EMBL" id="JACOQG010000003">
    <property type="protein sequence ID" value="MBC5778773.1"/>
    <property type="molecule type" value="Genomic_DNA"/>
</dbReference>
<sequence length="88" mass="9961">MGEKIRLNMVMTYQVSWKANTIMNNFIQNFYDALGMDKFAAGFHYEMENTTMTMSADVGFALDWLLYLGTSTKRKENACTAGGFGEGY</sequence>
<gene>
    <name evidence="1" type="ORF">H8Z82_03685</name>
</gene>